<sequence>MKFCNIFLKQQQALGGGRIMRPLLLIPLVFLTDLRAEESSWYVGGSFLIGQGEQKRTITTLEPPSSPIIPPQIAPQPQPQPAPQPQEPSQKPSPKPPQKPEPEKPSQPQPQPPNPEPSQPNPDAQKEQQIKEQYTKAVEKYRDDKNNALENAQKQPNWEKYQKYCEGQVKKGQKLYDCYSVQGPNYQQDEQVYNRLFNSEQDPSSALPSCPLVQSSTPISPNYSNDALANYNCYFNWPKNNPGPIIPTALPDGVPTGLATLFSYFHRFLANVPNKANTSQNSQNPTAITTTTKQTSVHYGGSVALGYKYFFKPRFGLRGYINLEYLYTNTYFSSSNILYGGGADFLANIIDNNDKKSMVFGVFAGVNVAGNTSITQIKNHNVSNTKFDAFLHTGLRFVFNGMHEFNLGVRVPFIKNPSVSLKTKDKTYEVQNDMFYSLFVSYYYLF</sequence>
<dbReference type="STRING" id="182217.HCW_05300"/>
<protein>
    <submittedName>
        <fullName evidence="2">Outer membrane protein</fullName>
    </submittedName>
</protein>
<gene>
    <name evidence="2" type="ordered locus">HCW_05300</name>
</gene>
<dbReference type="KEGG" id="hce:HCW_05300"/>
<evidence type="ECO:0000256" key="1">
    <source>
        <dbReference type="SAM" id="MobiDB-lite"/>
    </source>
</evidence>
<feature type="region of interest" description="Disordered" evidence="1">
    <location>
        <begin position="60"/>
        <end position="130"/>
    </location>
</feature>
<feature type="compositionally biased region" description="Pro residues" evidence="1">
    <location>
        <begin position="105"/>
        <end position="120"/>
    </location>
</feature>
<dbReference type="InterPro" id="IPR002718">
    <property type="entry name" value="OMP_Helicobacter"/>
</dbReference>
<dbReference type="EMBL" id="CP003479">
    <property type="protein sequence ID" value="AFI04325.1"/>
    <property type="molecule type" value="Genomic_DNA"/>
</dbReference>
<name>I0EN06_HELC0</name>
<dbReference type="Proteomes" id="UP000005010">
    <property type="component" value="Chromosome"/>
</dbReference>
<proteinExistence type="predicted"/>
<feature type="compositionally biased region" description="Pro residues" evidence="1">
    <location>
        <begin position="64"/>
        <end position="97"/>
    </location>
</feature>
<reference evidence="3" key="1">
    <citation type="submission" date="2012-04" db="EMBL/GenBank/DDBJ databases">
        <title>Complete genome sequence of Helicobacter cetorum strain MIT 00-7128.</title>
        <authorList>
            <person name="Kersulyte D."/>
            <person name="Berg D.E."/>
        </authorList>
    </citation>
    <scope>NUCLEOTIDE SEQUENCE [LARGE SCALE GENOMIC DNA]</scope>
    <source>
        <strain evidence="3">MIT 00-7128</strain>
    </source>
</reference>
<keyword evidence="3" id="KW-1185">Reference proteome</keyword>
<dbReference type="PATRIC" id="fig|182217.3.peg.1126"/>
<dbReference type="HOGENOM" id="CLU_043938_0_0_7"/>
<dbReference type="PRINTS" id="PR01217">
    <property type="entry name" value="PRICHEXTENSN"/>
</dbReference>
<evidence type="ECO:0000313" key="2">
    <source>
        <dbReference type="EMBL" id="AFI04325.1"/>
    </source>
</evidence>
<organism evidence="2 3">
    <name type="scientific">Helicobacter cetorum (strain ATCC BAA-429 / MIT 00-7128)</name>
    <dbReference type="NCBI Taxonomy" id="182217"/>
    <lineage>
        <taxon>Bacteria</taxon>
        <taxon>Pseudomonadati</taxon>
        <taxon>Campylobacterota</taxon>
        <taxon>Epsilonproteobacteria</taxon>
        <taxon>Campylobacterales</taxon>
        <taxon>Helicobacteraceae</taxon>
        <taxon>Helicobacter</taxon>
    </lineage>
</organism>
<dbReference type="Pfam" id="PF01856">
    <property type="entry name" value="HP_OMP"/>
    <property type="match status" value="1"/>
</dbReference>
<dbReference type="AlphaFoldDB" id="I0EN06"/>
<dbReference type="RefSeq" id="WP_014661195.1">
    <property type="nucleotide sequence ID" value="NC_017737.1"/>
</dbReference>
<evidence type="ECO:0000313" key="3">
    <source>
        <dbReference type="Proteomes" id="UP000005010"/>
    </source>
</evidence>
<accession>I0EN06</accession>